<dbReference type="Gene3D" id="3.80.10.10">
    <property type="entry name" value="Ribonuclease Inhibitor"/>
    <property type="match status" value="1"/>
</dbReference>
<protein>
    <submittedName>
        <fullName evidence="1">Uncharacterized protein</fullName>
    </submittedName>
</protein>
<dbReference type="Proteomes" id="UP000636709">
    <property type="component" value="Unassembled WGS sequence"/>
</dbReference>
<sequence>MQKVIAQQLRLNYKTMAMFDEQDEEDDFNGVDLGSREAIRSVAIVIDRHLRESRFMMIFINGGDKEVVLGTLGIPQSSDNVIILWTFSARLVTMHTCGHLHEIERKLRYTDVFLWTGYLDSLPNSEFIALLHQEAANIIALYPLTSSIFLAFNNKHDPVELPNGYFKQYTNLAVLVLSCCAFNFLSPPFLHCHTLRFLGLDHCKHKNRVIELEEGGGCATTWAFLKSVHVIDLYYTEWVEILSEEKIKLMANLMELNIEGVRWPRCTINHQIQKKFNLQRLRIIMSTYNVVAETETTDIDNSFLLMDNTCLEIFDLSGSNINIIIGRNIAASISKARRLQVLILDGCDGLGDVMLPNNSSLRSFSFNAYGISE</sequence>
<accession>A0A835AMY9</accession>
<evidence type="ECO:0000313" key="2">
    <source>
        <dbReference type="Proteomes" id="UP000636709"/>
    </source>
</evidence>
<evidence type="ECO:0000313" key="1">
    <source>
        <dbReference type="EMBL" id="KAF8669809.1"/>
    </source>
</evidence>
<organism evidence="1 2">
    <name type="scientific">Digitaria exilis</name>
    <dbReference type="NCBI Taxonomy" id="1010633"/>
    <lineage>
        <taxon>Eukaryota</taxon>
        <taxon>Viridiplantae</taxon>
        <taxon>Streptophyta</taxon>
        <taxon>Embryophyta</taxon>
        <taxon>Tracheophyta</taxon>
        <taxon>Spermatophyta</taxon>
        <taxon>Magnoliopsida</taxon>
        <taxon>Liliopsida</taxon>
        <taxon>Poales</taxon>
        <taxon>Poaceae</taxon>
        <taxon>PACMAD clade</taxon>
        <taxon>Panicoideae</taxon>
        <taxon>Panicodae</taxon>
        <taxon>Paniceae</taxon>
        <taxon>Anthephorinae</taxon>
        <taxon>Digitaria</taxon>
    </lineage>
</organism>
<dbReference type="InterPro" id="IPR032675">
    <property type="entry name" value="LRR_dom_sf"/>
</dbReference>
<dbReference type="AlphaFoldDB" id="A0A835AMY9"/>
<name>A0A835AMY9_9POAL</name>
<dbReference type="OrthoDB" id="694210at2759"/>
<dbReference type="SUPFAM" id="SSF52058">
    <property type="entry name" value="L domain-like"/>
    <property type="match status" value="1"/>
</dbReference>
<comment type="caution">
    <text evidence="1">The sequence shown here is derived from an EMBL/GenBank/DDBJ whole genome shotgun (WGS) entry which is preliminary data.</text>
</comment>
<gene>
    <name evidence="1" type="ORF">HU200_050981</name>
</gene>
<dbReference type="EMBL" id="JACEFO010002268">
    <property type="protein sequence ID" value="KAF8669809.1"/>
    <property type="molecule type" value="Genomic_DNA"/>
</dbReference>
<proteinExistence type="predicted"/>
<reference evidence="1" key="1">
    <citation type="submission" date="2020-07" db="EMBL/GenBank/DDBJ databases">
        <title>Genome sequence and genetic diversity analysis of an under-domesticated orphan crop, white fonio (Digitaria exilis).</title>
        <authorList>
            <person name="Bennetzen J.L."/>
            <person name="Chen S."/>
            <person name="Ma X."/>
            <person name="Wang X."/>
            <person name="Yssel A.E.J."/>
            <person name="Chaluvadi S.R."/>
            <person name="Johnson M."/>
            <person name="Gangashetty P."/>
            <person name="Hamidou F."/>
            <person name="Sanogo M.D."/>
            <person name="Zwaenepoel A."/>
            <person name="Wallace J."/>
            <person name="Van De Peer Y."/>
            <person name="Van Deynze A."/>
        </authorList>
    </citation>
    <scope>NUCLEOTIDE SEQUENCE</scope>
    <source>
        <tissue evidence="1">Leaves</tissue>
    </source>
</reference>
<keyword evidence="2" id="KW-1185">Reference proteome</keyword>